<dbReference type="Gene3D" id="2.60.40.10">
    <property type="entry name" value="Immunoglobulins"/>
    <property type="match status" value="1"/>
</dbReference>
<dbReference type="AlphaFoldDB" id="A0A026W0L7"/>
<dbReference type="OrthoDB" id="8300214at2759"/>
<feature type="non-terminal residue" evidence="1">
    <location>
        <position position="1"/>
    </location>
</feature>
<dbReference type="InterPro" id="IPR013783">
    <property type="entry name" value="Ig-like_fold"/>
</dbReference>
<organism evidence="1 2">
    <name type="scientific">Ooceraea biroi</name>
    <name type="common">Clonal raider ant</name>
    <name type="synonym">Cerapachys biroi</name>
    <dbReference type="NCBI Taxonomy" id="2015173"/>
    <lineage>
        <taxon>Eukaryota</taxon>
        <taxon>Metazoa</taxon>
        <taxon>Ecdysozoa</taxon>
        <taxon>Arthropoda</taxon>
        <taxon>Hexapoda</taxon>
        <taxon>Insecta</taxon>
        <taxon>Pterygota</taxon>
        <taxon>Neoptera</taxon>
        <taxon>Endopterygota</taxon>
        <taxon>Hymenoptera</taxon>
        <taxon>Apocrita</taxon>
        <taxon>Aculeata</taxon>
        <taxon>Formicoidea</taxon>
        <taxon>Formicidae</taxon>
        <taxon>Dorylinae</taxon>
        <taxon>Ooceraea</taxon>
    </lineage>
</organism>
<name>A0A026W0L7_OOCBI</name>
<proteinExistence type="predicted"/>
<accession>A0A026W0L7</accession>
<evidence type="ECO:0000313" key="1">
    <source>
        <dbReference type="EMBL" id="EZA48599.1"/>
    </source>
</evidence>
<gene>
    <name evidence="1" type="ORF">X777_13667</name>
</gene>
<keyword evidence="2" id="KW-1185">Reference proteome</keyword>
<protein>
    <submittedName>
        <fullName evidence="1">Twitchin</fullName>
    </submittedName>
</protein>
<dbReference type="STRING" id="2015173.A0A026W0L7"/>
<evidence type="ECO:0000313" key="2">
    <source>
        <dbReference type="Proteomes" id="UP000053097"/>
    </source>
</evidence>
<dbReference type="EMBL" id="KK107599">
    <property type="protein sequence ID" value="EZA48599.1"/>
    <property type="molecule type" value="Genomic_DNA"/>
</dbReference>
<dbReference type="InterPro" id="IPR036179">
    <property type="entry name" value="Ig-like_dom_sf"/>
</dbReference>
<dbReference type="Proteomes" id="UP000053097">
    <property type="component" value="Unassembled WGS sequence"/>
</dbReference>
<sequence length="144" mass="15802">RSDALEPPKADRITKDSGTLKIGIHHEATVAQRSVATFSRRKRRATTTGQIVFAVNNVGSSDPSRPSNPIVIEEQPNKPVMNLGGVRDITVRAGEDFSNHVPYIGFPKPTATWFANDVVNDETDARVRQQLADHFASLVVKTAR</sequence>
<dbReference type="SUPFAM" id="SSF48726">
    <property type="entry name" value="Immunoglobulin"/>
    <property type="match status" value="1"/>
</dbReference>
<reference evidence="1 2" key="1">
    <citation type="journal article" date="2014" name="Curr. Biol.">
        <title>The genome of the clonal raider ant Cerapachys biroi.</title>
        <authorList>
            <person name="Oxley P.R."/>
            <person name="Ji L."/>
            <person name="Fetter-Pruneda I."/>
            <person name="McKenzie S.K."/>
            <person name="Li C."/>
            <person name="Hu H."/>
            <person name="Zhang G."/>
            <person name="Kronauer D.J."/>
        </authorList>
    </citation>
    <scope>NUCLEOTIDE SEQUENCE [LARGE SCALE GENOMIC DNA]</scope>
</reference>